<reference evidence="9 10" key="1">
    <citation type="submission" date="2024-02" db="EMBL/GenBank/DDBJ databases">
        <title>Chromosome-scale genome assembly of the rough periwinkle Littorina saxatilis.</title>
        <authorList>
            <person name="De Jode A."/>
            <person name="Faria R."/>
            <person name="Formenti G."/>
            <person name="Sims Y."/>
            <person name="Smith T.P."/>
            <person name="Tracey A."/>
            <person name="Wood J.M.D."/>
            <person name="Zagrodzka Z.B."/>
            <person name="Johannesson K."/>
            <person name="Butlin R.K."/>
            <person name="Leder E.H."/>
        </authorList>
    </citation>
    <scope>NUCLEOTIDE SEQUENCE [LARGE SCALE GENOMIC DNA]</scope>
    <source>
        <strain evidence="9">Snail1</strain>
        <tissue evidence="9">Muscle</tissue>
    </source>
</reference>
<comment type="function">
    <text evidence="6">Plays an important role in the control of DNA replication and the maintenance of replication fork stability.</text>
</comment>
<dbReference type="GO" id="GO:0031297">
    <property type="term" value="P:replication fork processing"/>
    <property type="evidence" value="ECO:0007669"/>
    <property type="project" value="UniProtKB-UniRule"/>
</dbReference>
<evidence type="ECO:0000256" key="5">
    <source>
        <dbReference type="ARBA" id="ARBA00023306"/>
    </source>
</evidence>
<organism evidence="9 10">
    <name type="scientific">Littorina saxatilis</name>
    <dbReference type="NCBI Taxonomy" id="31220"/>
    <lineage>
        <taxon>Eukaryota</taxon>
        <taxon>Metazoa</taxon>
        <taxon>Spiralia</taxon>
        <taxon>Lophotrochozoa</taxon>
        <taxon>Mollusca</taxon>
        <taxon>Gastropoda</taxon>
        <taxon>Caenogastropoda</taxon>
        <taxon>Littorinimorpha</taxon>
        <taxon>Littorinoidea</taxon>
        <taxon>Littorinidae</taxon>
        <taxon>Littorina</taxon>
    </lineage>
</organism>
<dbReference type="GO" id="GO:0003677">
    <property type="term" value="F:DNA binding"/>
    <property type="evidence" value="ECO:0007669"/>
    <property type="project" value="TreeGrafter"/>
</dbReference>
<keyword evidence="3 6" id="KW-0227">DNA damage</keyword>
<dbReference type="AlphaFoldDB" id="A0AAN9GP29"/>
<dbReference type="GO" id="GO:0006974">
    <property type="term" value="P:DNA damage response"/>
    <property type="evidence" value="ECO:0007669"/>
    <property type="project" value="UniProtKB-KW"/>
</dbReference>
<dbReference type="GO" id="GO:0000076">
    <property type="term" value="P:DNA replication checkpoint signaling"/>
    <property type="evidence" value="ECO:0007669"/>
    <property type="project" value="UniProtKB-UniRule"/>
</dbReference>
<dbReference type="GO" id="GO:0043111">
    <property type="term" value="P:replication fork arrest"/>
    <property type="evidence" value="ECO:0007669"/>
    <property type="project" value="TreeGrafter"/>
</dbReference>
<feature type="region of interest" description="Disordered" evidence="7">
    <location>
        <begin position="1"/>
        <end position="49"/>
    </location>
</feature>
<dbReference type="InterPro" id="IPR040038">
    <property type="entry name" value="TIPIN/Csm3/Swi3"/>
</dbReference>
<evidence type="ECO:0000259" key="8">
    <source>
        <dbReference type="Pfam" id="PF07962"/>
    </source>
</evidence>
<proteinExistence type="inferred from homology"/>
<evidence type="ECO:0000313" key="10">
    <source>
        <dbReference type="Proteomes" id="UP001374579"/>
    </source>
</evidence>
<evidence type="ECO:0000256" key="3">
    <source>
        <dbReference type="ARBA" id="ARBA00022763"/>
    </source>
</evidence>
<evidence type="ECO:0000313" key="9">
    <source>
        <dbReference type="EMBL" id="KAK7115653.1"/>
    </source>
</evidence>
<accession>A0AAN9GP29</accession>
<feature type="compositionally biased region" description="Low complexity" evidence="7">
    <location>
        <begin position="267"/>
        <end position="285"/>
    </location>
</feature>
<feature type="compositionally biased region" description="Basic and acidic residues" evidence="7">
    <location>
        <begin position="240"/>
        <end position="254"/>
    </location>
</feature>
<keyword evidence="10" id="KW-1185">Reference proteome</keyword>
<evidence type="ECO:0000256" key="2">
    <source>
        <dbReference type="ARBA" id="ARBA00006075"/>
    </source>
</evidence>
<evidence type="ECO:0000256" key="6">
    <source>
        <dbReference type="RuleBase" id="RU366049"/>
    </source>
</evidence>
<feature type="compositionally biased region" description="Basic and acidic residues" evidence="7">
    <location>
        <begin position="173"/>
        <end position="188"/>
    </location>
</feature>
<comment type="similarity">
    <text evidence="2 6">Belongs to the CSM3 family.</text>
</comment>
<keyword evidence="4 6" id="KW-0539">Nucleus</keyword>
<feature type="domain" description="Chromosome segregation in meiosis protein 3" evidence="8">
    <location>
        <begin position="74"/>
        <end position="155"/>
    </location>
</feature>
<dbReference type="PANTHER" id="PTHR13220:SF11">
    <property type="entry name" value="TIMELESS-INTERACTING PROTEIN"/>
    <property type="match status" value="1"/>
</dbReference>
<keyword evidence="5 6" id="KW-0131">Cell cycle</keyword>
<protein>
    <recommendedName>
        <fullName evidence="6">TIMELESS-interacting protein</fullName>
    </recommendedName>
</protein>
<dbReference type="Pfam" id="PF07962">
    <property type="entry name" value="Swi3"/>
    <property type="match status" value="1"/>
</dbReference>
<gene>
    <name evidence="9" type="ORF">V1264_001484</name>
</gene>
<dbReference type="GO" id="GO:0031298">
    <property type="term" value="C:replication fork protection complex"/>
    <property type="evidence" value="ECO:0007669"/>
    <property type="project" value="TreeGrafter"/>
</dbReference>
<feature type="region of interest" description="Disordered" evidence="7">
    <location>
        <begin position="205"/>
        <end position="317"/>
    </location>
</feature>
<feature type="region of interest" description="Disordered" evidence="7">
    <location>
        <begin position="155"/>
        <end position="188"/>
    </location>
</feature>
<name>A0AAN9GP29_9CAEN</name>
<sequence length="317" mass="35154">MESVSLEMDDIFEDQIRGEDEEQLPEMLPDLPEGLESEIQPTQNDEEAENQEVLAKLKGMKGASKNTVKRSMPKLDGTRLTGERGIPILPHVFKDVKLKGKGHEVGDMRVVMRYLEHWAHRLFPMMPFDKVLERIERLGTKRDVQTCIKKMRMDMPVLGSDTVSRGDDDGEGERDGDQESNERQNPKAEDLFDAMIRDEQELLADTQGVSKTTNSQTTSGVAATSSTSSGQLTQGLSSEVFERMERNRRMAMERRAKKLGVSLPADAPSHQGSSHPSASQSQGSADTLSKTQDKAEETSNSQPQNQGDQAASHSITP</sequence>
<feature type="region of interest" description="Disordered" evidence="7">
    <location>
        <begin position="60"/>
        <end position="79"/>
    </location>
</feature>
<feature type="compositionally biased region" description="Low complexity" evidence="7">
    <location>
        <begin position="215"/>
        <end position="238"/>
    </location>
</feature>
<evidence type="ECO:0000256" key="1">
    <source>
        <dbReference type="ARBA" id="ARBA00004123"/>
    </source>
</evidence>
<feature type="compositionally biased region" description="Polar residues" evidence="7">
    <location>
        <begin position="298"/>
        <end position="317"/>
    </location>
</feature>
<comment type="subcellular location">
    <subcellularLocation>
        <location evidence="1 6">Nucleus</location>
    </subcellularLocation>
</comment>
<dbReference type="EMBL" id="JBAMIC010000001">
    <property type="protein sequence ID" value="KAK7115653.1"/>
    <property type="molecule type" value="Genomic_DNA"/>
</dbReference>
<dbReference type="InterPro" id="IPR012923">
    <property type="entry name" value="Csm3"/>
</dbReference>
<evidence type="ECO:0000256" key="7">
    <source>
        <dbReference type="SAM" id="MobiDB-lite"/>
    </source>
</evidence>
<feature type="compositionally biased region" description="Acidic residues" evidence="7">
    <location>
        <begin position="7"/>
        <end position="24"/>
    </location>
</feature>
<evidence type="ECO:0000256" key="4">
    <source>
        <dbReference type="ARBA" id="ARBA00023242"/>
    </source>
</evidence>
<dbReference type="Proteomes" id="UP001374579">
    <property type="component" value="Unassembled WGS sequence"/>
</dbReference>
<comment type="caution">
    <text evidence="9">The sequence shown here is derived from an EMBL/GenBank/DDBJ whole genome shotgun (WGS) entry which is preliminary data.</text>
</comment>
<dbReference type="PANTHER" id="PTHR13220">
    <property type="entry name" value="TIMELESS INTERACTING-RELATED"/>
    <property type="match status" value="1"/>
</dbReference>